<feature type="domain" description="YdgH/BhsA/McbA-like" evidence="2">
    <location>
        <begin position="35"/>
        <end position="90"/>
    </location>
</feature>
<evidence type="ECO:0000313" key="4">
    <source>
        <dbReference type="Proteomes" id="UP000302163"/>
    </source>
</evidence>
<dbReference type="Gene3D" id="3.30.1660.10">
    <property type="entry name" value="Flavin-binding protein dodecin"/>
    <property type="match status" value="1"/>
</dbReference>
<proteinExistence type="predicted"/>
<dbReference type="Pfam" id="PF07338">
    <property type="entry name" value="YdgH_BhsA-like"/>
    <property type="match status" value="1"/>
</dbReference>
<dbReference type="KEGG" id="izh:FEM41_07925"/>
<dbReference type="InterPro" id="IPR036275">
    <property type="entry name" value="YdgH-like_sf"/>
</dbReference>
<protein>
    <submittedName>
        <fullName evidence="3">DUF1471 domain-containing protein</fullName>
    </submittedName>
</protein>
<dbReference type="InterPro" id="IPR010854">
    <property type="entry name" value="YdgH/BhsA/McbA-like_dom"/>
</dbReference>
<sequence>MTRTLALPAVLSSVGLITPFARSAEEARADRVTGLNEIGTIWVNALSEDMQDMEHIVAQKADERGASYYRIVRVQENQIPDNWRVQAILYA</sequence>
<dbReference type="PANTHER" id="PTHR34156">
    <property type="entry name" value="OUTER MEMBRANE PROTEIN-RELATED-RELATED"/>
    <property type="match status" value="1"/>
</dbReference>
<dbReference type="InterPro" id="IPR051096">
    <property type="entry name" value="BhsA/McbA_stress_biofilm_assoc"/>
</dbReference>
<dbReference type="OrthoDB" id="6566419at2"/>
<dbReference type="EMBL" id="CP040428">
    <property type="protein sequence ID" value="QCT19585.1"/>
    <property type="molecule type" value="Genomic_DNA"/>
</dbReference>
<organism evidence="3 4">
    <name type="scientific">Jejubacter calystegiae</name>
    <dbReference type="NCBI Taxonomy" id="2579935"/>
    <lineage>
        <taxon>Bacteria</taxon>
        <taxon>Pseudomonadati</taxon>
        <taxon>Pseudomonadota</taxon>
        <taxon>Gammaproteobacteria</taxon>
        <taxon>Enterobacterales</taxon>
        <taxon>Enterobacteriaceae</taxon>
        <taxon>Jejubacter</taxon>
    </lineage>
</organism>
<dbReference type="InterPro" id="IPR025543">
    <property type="entry name" value="Dodecin-like"/>
</dbReference>
<accession>A0A4P8YFY9</accession>
<evidence type="ECO:0000313" key="3">
    <source>
        <dbReference type="EMBL" id="QCT19585.1"/>
    </source>
</evidence>
<dbReference type="AlphaFoldDB" id="A0A4P8YFY9"/>
<reference evidence="3 4" key="1">
    <citation type="submission" date="2019-05" db="EMBL/GenBank/DDBJ databases">
        <title>Complete genome sequence of Izhakiella calystegiae KSNA2, an endophyte isolated from beach morning glory (Calystegia soldanella).</title>
        <authorList>
            <person name="Jiang L."/>
            <person name="Jeong J.C."/>
            <person name="Kim C.Y."/>
            <person name="Kim D.H."/>
            <person name="Kim S.W."/>
            <person name="Lee j."/>
        </authorList>
    </citation>
    <scope>NUCLEOTIDE SEQUENCE [LARGE SCALE GENOMIC DNA]</scope>
    <source>
        <strain evidence="3 4">KSNA2</strain>
    </source>
</reference>
<keyword evidence="4" id="KW-1185">Reference proteome</keyword>
<gene>
    <name evidence="3" type="ORF">FEM41_07925</name>
</gene>
<dbReference type="SUPFAM" id="SSF159871">
    <property type="entry name" value="YdgH-like"/>
    <property type="match status" value="1"/>
</dbReference>
<dbReference type="Proteomes" id="UP000302163">
    <property type="component" value="Chromosome"/>
</dbReference>
<dbReference type="PANTHER" id="PTHR34156:SF4">
    <property type="entry name" value="INNER MEMBRANE PROTEIN"/>
    <property type="match status" value="1"/>
</dbReference>
<evidence type="ECO:0000259" key="2">
    <source>
        <dbReference type="Pfam" id="PF07338"/>
    </source>
</evidence>
<keyword evidence="1" id="KW-0732">Signal</keyword>
<evidence type="ECO:0000256" key="1">
    <source>
        <dbReference type="ARBA" id="ARBA00022729"/>
    </source>
</evidence>
<dbReference type="RefSeq" id="WP_138095468.1">
    <property type="nucleotide sequence ID" value="NZ_CP040428.1"/>
</dbReference>
<name>A0A4P8YFY9_9ENTR</name>